<dbReference type="NCBIfam" id="TIGR01541">
    <property type="entry name" value="tape_meas_lam_C"/>
    <property type="match status" value="1"/>
</dbReference>
<proteinExistence type="predicted"/>
<dbReference type="InterPro" id="IPR013491">
    <property type="entry name" value="Tape_meas_N"/>
</dbReference>
<feature type="domain" description="Tape measure protein N-terminal" evidence="3">
    <location>
        <begin position="94"/>
        <end position="285"/>
    </location>
</feature>
<evidence type="ECO:0000259" key="2">
    <source>
        <dbReference type="Pfam" id="PF09718"/>
    </source>
</evidence>
<dbReference type="NCBIfam" id="TIGR02675">
    <property type="entry name" value="tape_meas_nterm"/>
    <property type="match status" value="1"/>
</dbReference>
<keyword evidence="7" id="KW-1185">Reference proteome</keyword>
<sequence>MSGSLGGLNIYLGLNTLDFEKALNSSDYKTQKFTKQLQVNFENAQQRVKTFSERTTKYLNNIEKAANSINNSTKWQLVETATRVLGGSAKNAAQQIIKLADAHTELKNRIKLVTEDSVSEAKAIQAVYDISSKTFQSADATAQVYTKFASSAKELGIAQSEVARLTETVNKTIALSGVSAASAEAGLLQFSQALDKGRLNGQELSSVMTQTPALAKAIADGLGVPVGALKELGEKGVLTTDVIIKALQKMGVEIDRLFSANDTTLSGAFVNLNNAAQKWVGELNQGLVSTKSIADVVNTIANNFDTLAERAGQFALVGGYFLARPKIQQLAEYQKSLKIAKEKQIVEREAAKTLSLTTQANYEKARSEYNLAQAEVQNIAYAKQQIVVERELLVARLKSATTQEQRAALTSQILSLRQQELAMTKLQKAAEEQVIAVKQGVKVAYMENAVAQSAYQAGLIKSSALMNVYRGVVRGVTAELQMMKAAFLSNPLMLGITALTVVASFAGYWFATADATDEATQKAKDYVQSVDASKAALEKMSAAALQKQLKDLEESKAAFNKKIEEQKKKAAELQKQLEELNKGEMLNYGADSLYSFASNAEKVKKVQGELIDLNADLDQSMRDLDATNERYNATREHYNQLLGIGSSKTPDVTDKTFLFSKSLDELGISAEDAKNKLQSLFSMFAGQGILAFQQGDKIVGYANDKLQEDLNKLAADKVRAGLKGKALYKHDAEQAAKNKGYQGEAKDKFVDAYVSAELAKESNRRSGGSKKSKTDYVKQYTDQLTQMQQRLAELKANASDIALYGEPSQYQEVNKLTQDIAVNAEKYKHFGSEGLAKLKAMAEQIDKAQQAVNIAQFKYSNKEKLDAMEFELELLGKSRQEQELLRYGNQLDTEAARLKIGMSKENIAKLDEEIAKLKERYALILEQKEKAKSDPVLGIKKGWETIKADVTDVAKNMENITVNAFNGMSDALTELAMTGKANFGDLARSIIKDIVQMTIRMAMFKAISSAFGGFSGGGEVTAPTQHWKGGLVGFDTGGFTGLGGKYTPAGIVHKGEYVITKEATSRIGLDYLNYLNYGGAFAGRRGFANGGGVAVPKVPVIGQRANNSTQNITVKVINQGEPVQAEVSTKQKGDQLEITLELMKTIARNEANQVIQTNFRAGGAFS</sequence>
<dbReference type="InterPro" id="IPR006431">
    <property type="entry name" value="Phage_tape_meas_C"/>
</dbReference>
<dbReference type="EMBL" id="UGSQ01000003">
    <property type="protein sequence ID" value="SUB28512.1"/>
    <property type="molecule type" value="Genomic_DNA"/>
</dbReference>
<feature type="coiled-coil region" evidence="1">
    <location>
        <begin position="900"/>
        <end position="934"/>
    </location>
</feature>
<dbReference type="RefSeq" id="WP_103853812.1">
    <property type="nucleotide sequence ID" value="NZ_PQVJ01000018.1"/>
</dbReference>
<dbReference type="Proteomes" id="UP000294683">
    <property type="component" value="Unassembled WGS sequence"/>
</dbReference>
<evidence type="ECO:0000259" key="3">
    <source>
        <dbReference type="Pfam" id="PF20155"/>
    </source>
</evidence>
<evidence type="ECO:0000313" key="5">
    <source>
        <dbReference type="EMBL" id="TDP29092.1"/>
    </source>
</evidence>
<feature type="coiled-coil region" evidence="1">
    <location>
        <begin position="535"/>
        <end position="630"/>
    </location>
</feature>
<dbReference type="EMBL" id="SNXJ01000003">
    <property type="protein sequence ID" value="TDP29092.1"/>
    <property type="molecule type" value="Genomic_DNA"/>
</dbReference>
<evidence type="ECO:0000313" key="7">
    <source>
        <dbReference type="Proteomes" id="UP000294683"/>
    </source>
</evidence>
<feature type="domain" description="Bacteriophage tail tape measure C-terminal" evidence="2">
    <location>
        <begin position="937"/>
        <end position="1007"/>
    </location>
</feature>
<dbReference type="Pfam" id="PF09718">
    <property type="entry name" value="Tape_meas_lam_C"/>
    <property type="match status" value="1"/>
</dbReference>
<dbReference type="Pfam" id="PF20155">
    <property type="entry name" value="TMP_3"/>
    <property type="match status" value="1"/>
</dbReference>
<name>A0A379B1L4_AVIGA</name>
<reference evidence="5 7" key="2">
    <citation type="submission" date="2019-03" db="EMBL/GenBank/DDBJ databases">
        <title>Genomic Encyclopedia of Type Strains, Phase IV (KMG-IV): sequencing the most valuable type-strain genomes for metagenomic binning, comparative biology and taxonomic classification.</title>
        <authorList>
            <person name="Goeker M."/>
        </authorList>
    </citation>
    <scope>NUCLEOTIDE SEQUENCE [LARGE SCALE GENOMIC DNA]</scope>
    <source>
        <strain evidence="5 7">DSM 17481</strain>
    </source>
</reference>
<evidence type="ECO:0000313" key="6">
    <source>
        <dbReference type="Proteomes" id="UP000255113"/>
    </source>
</evidence>
<gene>
    <name evidence="5" type="ORF">EV689_1038</name>
    <name evidence="4" type="ORF">NCTC11188_02289</name>
</gene>
<dbReference type="AlphaFoldDB" id="A0A379B1L4"/>
<evidence type="ECO:0000313" key="4">
    <source>
        <dbReference type="EMBL" id="SUB28512.1"/>
    </source>
</evidence>
<evidence type="ECO:0000256" key="1">
    <source>
        <dbReference type="SAM" id="Coils"/>
    </source>
</evidence>
<reference evidence="4 6" key="1">
    <citation type="submission" date="2018-06" db="EMBL/GenBank/DDBJ databases">
        <authorList>
            <consortium name="Pathogen Informatics"/>
            <person name="Doyle S."/>
        </authorList>
    </citation>
    <scope>NUCLEOTIDE SEQUENCE [LARGE SCALE GENOMIC DNA]</scope>
    <source>
        <strain evidence="4 6">NCTC11188</strain>
    </source>
</reference>
<protein>
    <submittedName>
        <fullName evidence="5">Lambda family phage tail tape measure protein</fullName>
    </submittedName>
    <submittedName>
        <fullName evidence="4">Phage-related minor tail protein</fullName>
    </submittedName>
</protein>
<organism evidence="4 6">
    <name type="scientific">Avibacterium gallinarum</name>
    <name type="common">Pasteurella gallinarum</name>
    <dbReference type="NCBI Taxonomy" id="755"/>
    <lineage>
        <taxon>Bacteria</taxon>
        <taxon>Pseudomonadati</taxon>
        <taxon>Pseudomonadota</taxon>
        <taxon>Gammaproteobacteria</taxon>
        <taxon>Pasteurellales</taxon>
        <taxon>Pasteurellaceae</taxon>
        <taxon>Avibacterium</taxon>
    </lineage>
</organism>
<accession>A0A379B1L4</accession>
<dbReference type="Proteomes" id="UP000255113">
    <property type="component" value="Unassembled WGS sequence"/>
</dbReference>
<keyword evidence="1" id="KW-0175">Coiled coil</keyword>